<reference evidence="2 3" key="1">
    <citation type="submission" date="2019-05" db="EMBL/GenBank/DDBJ databases">
        <title>Ruegeria sp. nov., isolated from tidal flat.</title>
        <authorList>
            <person name="Kim W."/>
        </authorList>
    </citation>
    <scope>NUCLEOTIDE SEQUENCE [LARGE SCALE GENOMIC DNA]</scope>
    <source>
        <strain evidence="2 3">CAU 1488</strain>
    </source>
</reference>
<dbReference type="EMBL" id="VCPD01000001">
    <property type="protein sequence ID" value="TMV10158.1"/>
    <property type="molecule type" value="Genomic_DNA"/>
</dbReference>
<comment type="caution">
    <text evidence="2">The sequence shown here is derived from an EMBL/GenBank/DDBJ whole genome shotgun (WGS) entry which is preliminary data.</text>
</comment>
<accession>A0ABY2X462</accession>
<keyword evidence="1" id="KW-0472">Membrane</keyword>
<evidence type="ECO:0000256" key="1">
    <source>
        <dbReference type="SAM" id="Phobius"/>
    </source>
</evidence>
<keyword evidence="3" id="KW-1185">Reference proteome</keyword>
<sequence length="178" mass="19610">MDRTLTHLWLMRALYMFLALLILFFHLLPLGTLPARWAPPDLLIALTFAWVLRRPDYVPILSVAVVMLTADLLLQRPPGLLAALVVGGRAYLRSASAGMRDIGFAGEWITVGVVLAAIALLNRVILGITAVQQAPLLLVLIQLVLTIAVYPLVVWISQSLFRVRRQALKKSDALGVRA</sequence>
<evidence type="ECO:0000313" key="3">
    <source>
        <dbReference type="Proteomes" id="UP001193035"/>
    </source>
</evidence>
<gene>
    <name evidence="2" type="ORF">FGK63_03600</name>
</gene>
<dbReference type="Proteomes" id="UP001193035">
    <property type="component" value="Unassembled WGS sequence"/>
</dbReference>
<feature type="transmembrane region" description="Helical" evidence="1">
    <location>
        <begin position="136"/>
        <end position="156"/>
    </location>
</feature>
<keyword evidence="1" id="KW-1133">Transmembrane helix</keyword>
<feature type="transmembrane region" description="Helical" evidence="1">
    <location>
        <begin position="108"/>
        <end position="130"/>
    </location>
</feature>
<organism evidence="2 3">
    <name type="scientific">Ruegeria sediminis</name>
    <dbReference type="NCBI Taxonomy" id="2583820"/>
    <lineage>
        <taxon>Bacteria</taxon>
        <taxon>Pseudomonadati</taxon>
        <taxon>Pseudomonadota</taxon>
        <taxon>Alphaproteobacteria</taxon>
        <taxon>Rhodobacterales</taxon>
        <taxon>Roseobacteraceae</taxon>
        <taxon>Ruegeria</taxon>
    </lineage>
</organism>
<keyword evidence="1" id="KW-0812">Transmembrane</keyword>
<protein>
    <submittedName>
        <fullName evidence="2">Rod shape-determining protein MreD</fullName>
    </submittedName>
</protein>
<evidence type="ECO:0000313" key="2">
    <source>
        <dbReference type="EMBL" id="TMV10158.1"/>
    </source>
</evidence>
<dbReference type="RefSeq" id="WP_138840215.1">
    <property type="nucleotide sequence ID" value="NZ_VCPD01000001.1"/>
</dbReference>
<feature type="transmembrane region" description="Helical" evidence="1">
    <location>
        <begin position="12"/>
        <end position="37"/>
    </location>
</feature>
<name>A0ABY2X462_9RHOB</name>
<proteinExistence type="predicted"/>